<gene>
    <name evidence="1" type="ORF">MILVUS5_LOCUS31176</name>
</gene>
<sequence length="73" mass="8440">MCCFELSIRDYQFYANLRYFEGEVDCWVIDTQPTDTKCTSTKDCLDFVVEPQCFVSVCDNGYCATIVKLPFPI</sequence>
<organism evidence="1 2">
    <name type="scientific">Trifolium pratense</name>
    <name type="common">Red clover</name>
    <dbReference type="NCBI Taxonomy" id="57577"/>
    <lineage>
        <taxon>Eukaryota</taxon>
        <taxon>Viridiplantae</taxon>
        <taxon>Streptophyta</taxon>
        <taxon>Embryophyta</taxon>
        <taxon>Tracheophyta</taxon>
        <taxon>Spermatophyta</taxon>
        <taxon>Magnoliopsida</taxon>
        <taxon>eudicotyledons</taxon>
        <taxon>Gunneridae</taxon>
        <taxon>Pentapetalae</taxon>
        <taxon>rosids</taxon>
        <taxon>fabids</taxon>
        <taxon>Fabales</taxon>
        <taxon>Fabaceae</taxon>
        <taxon>Papilionoideae</taxon>
        <taxon>50 kb inversion clade</taxon>
        <taxon>NPAAA clade</taxon>
        <taxon>Hologalegina</taxon>
        <taxon>IRL clade</taxon>
        <taxon>Trifolieae</taxon>
        <taxon>Trifolium</taxon>
    </lineage>
</organism>
<name>A0ACB0LDD7_TRIPR</name>
<reference evidence="1" key="1">
    <citation type="submission" date="2023-10" db="EMBL/GenBank/DDBJ databases">
        <authorList>
            <person name="Rodriguez Cubillos JULIANA M."/>
            <person name="De Vega J."/>
        </authorList>
    </citation>
    <scope>NUCLEOTIDE SEQUENCE</scope>
</reference>
<dbReference type="Proteomes" id="UP001177021">
    <property type="component" value="Unassembled WGS sequence"/>
</dbReference>
<accession>A0ACB0LDD7</accession>
<evidence type="ECO:0000313" key="2">
    <source>
        <dbReference type="Proteomes" id="UP001177021"/>
    </source>
</evidence>
<dbReference type="EMBL" id="CASHSV030000513">
    <property type="protein sequence ID" value="CAJ2666369.1"/>
    <property type="molecule type" value="Genomic_DNA"/>
</dbReference>
<evidence type="ECO:0000313" key="1">
    <source>
        <dbReference type="EMBL" id="CAJ2666369.1"/>
    </source>
</evidence>
<keyword evidence="2" id="KW-1185">Reference proteome</keyword>
<proteinExistence type="predicted"/>
<comment type="caution">
    <text evidence="1">The sequence shown here is derived from an EMBL/GenBank/DDBJ whole genome shotgun (WGS) entry which is preliminary data.</text>
</comment>
<protein>
    <submittedName>
        <fullName evidence="1">Uncharacterized protein</fullName>
    </submittedName>
</protein>